<evidence type="ECO:0000256" key="2">
    <source>
        <dbReference type="SAM" id="MobiDB-lite"/>
    </source>
</evidence>
<dbReference type="InterPro" id="IPR002508">
    <property type="entry name" value="MurNAc-LAA_cat"/>
</dbReference>
<accession>A0ABW0QXT6</accession>
<organism evidence="5 6">
    <name type="scientific">Cohnella yongneupensis</name>
    <dbReference type="NCBI Taxonomy" id="425006"/>
    <lineage>
        <taxon>Bacteria</taxon>
        <taxon>Bacillati</taxon>
        <taxon>Bacillota</taxon>
        <taxon>Bacilli</taxon>
        <taxon>Bacillales</taxon>
        <taxon>Paenibacillaceae</taxon>
        <taxon>Cohnella</taxon>
    </lineage>
</organism>
<dbReference type="RefSeq" id="WP_378111463.1">
    <property type="nucleotide sequence ID" value="NZ_JBHSNC010000025.1"/>
</dbReference>
<dbReference type="CDD" id="cd02696">
    <property type="entry name" value="MurNAc-LAA"/>
    <property type="match status" value="1"/>
</dbReference>
<keyword evidence="3" id="KW-0732">Signal</keyword>
<name>A0ABW0QXT6_9BACL</name>
<dbReference type="EMBL" id="JBHSNC010000025">
    <property type="protein sequence ID" value="MFC5529578.1"/>
    <property type="molecule type" value="Genomic_DNA"/>
</dbReference>
<dbReference type="InterPro" id="IPR050695">
    <property type="entry name" value="N-acetylmuramoyl_amidase_3"/>
</dbReference>
<feature type="chain" id="PRO_5046360399" evidence="3">
    <location>
        <begin position="35"/>
        <end position="253"/>
    </location>
</feature>
<evidence type="ECO:0000256" key="3">
    <source>
        <dbReference type="SAM" id="SignalP"/>
    </source>
</evidence>
<sequence length="253" mass="27493">MNRMNRLNRLMKMITVMMIICTMGAVFSIASASAQQSNKSQDSGDKPVICIEAGHQSKGNAEKEPIGPGSKTLKAKVSGGTSGIKTKKPEYKLNLEVALKLEKALKPDYKVVMVRRTNEVDLSNKERAELCNKVKADVMIRLHADGSTDRAVTGMTFFYPSANNTYTKSIAGSSREIAETVAKQVLKSTGAKSRGVKARGDLTGFNWLTVPSVLIEMGFMTNIAEDKLLSDAAYQDKIVAGIKAGLDAYDFDE</sequence>
<evidence type="ECO:0000259" key="4">
    <source>
        <dbReference type="SMART" id="SM00646"/>
    </source>
</evidence>
<reference evidence="6" key="1">
    <citation type="journal article" date="2019" name="Int. J. Syst. Evol. Microbiol.">
        <title>The Global Catalogue of Microorganisms (GCM) 10K type strain sequencing project: providing services to taxonomists for standard genome sequencing and annotation.</title>
        <authorList>
            <consortium name="The Broad Institute Genomics Platform"/>
            <consortium name="The Broad Institute Genome Sequencing Center for Infectious Disease"/>
            <person name="Wu L."/>
            <person name="Ma J."/>
        </authorList>
    </citation>
    <scope>NUCLEOTIDE SEQUENCE [LARGE SCALE GENOMIC DNA]</scope>
    <source>
        <strain evidence="6">CGMCC 1.18578</strain>
    </source>
</reference>
<feature type="signal peptide" evidence="3">
    <location>
        <begin position="1"/>
        <end position="34"/>
    </location>
</feature>
<feature type="domain" description="MurNAc-LAA" evidence="4">
    <location>
        <begin position="128"/>
        <end position="247"/>
    </location>
</feature>
<evidence type="ECO:0000313" key="5">
    <source>
        <dbReference type="EMBL" id="MFC5529578.1"/>
    </source>
</evidence>
<dbReference type="PANTHER" id="PTHR30404">
    <property type="entry name" value="N-ACETYLMURAMOYL-L-ALANINE AMIDASE"/>
    <property type="match status" value="1"/>
</dbReference>
<dbReference type="Proteomes" id="UP001596108">
    <property type="component" value="Unassembled WGS sequence"/>
</dbReference>
<comment type="caution">
    <text evidence="5">The sequence shown here is derived from an EMBL/GenBank/DDBJ whole genome shotgun (WGS) entry which is preliminary data.</text>
</comment>
<gene>
    <name evidence="5" type="ORF">ACFPQ4_08960</name>
</gene>
<dbReference type="SMART" id="SM00646">
    <property type="entry name" value="Ami_3"/>
    <property type="match status" value="1"/>
</dbReference>
<dbReference type="SUPFAM" id="SSF53187">
    <property type="entry name" value="Zn-dependent exopeptidases"/>
    <property type="match status" value="1"/>
</dbReference>
<evidence type="ECO:0000256" key="1">
    <source>
        <dbReference type="ARBA" id="ARBA00022801"/>
    </source>
</evidence>
<protein>
    <submittedName>
        <fullName evidence="5">N-acetylmuramoyl-L-alanine amidase</fullName>
    </submittedName>
</protein>
<keyword evidence="1" id="KW-0378">Hydrolase</keyword>
<proteinExistence type="predicted"/>
<keyword evidence="6" id="KW-1185">Reference proteome</keyword>
<feature type="region of interest" description="Disordered" evidence="2">
    <location>
        <begin position="55"/>
        <end position="81"/>
    </location>
</feature>
<evidence type="ECO:0000313" key="6">
    <source>
        <dbReference type="Proteomes" id="UP001596108"/>
    </source>
</evidence>
<dbReference type="Gene3D" id="3.40.630.40">
    <property type="entry name" value="Zn-dependent exopeptidases"/>
    <property type="match status" value="1"/>
</dbReference>
<dbReference type="PANTHER" id="PTHR30404:SF0">
    <property type="entry name" value="N-ACETYLMURAMOYL-L-ALANINE AMIDASE AMIC"/>
    <property type="match status" value="1"/>
</dbReference>
<dbReference type="Pfam" id="PF01520">
    <property type="entry name" value="Amidase_3"/>
    <property type="match status" value="1"/>
</dbReference>